<reference evidence="1 2" key="1">
    <citation type="journal article" date="2018" name="Sci. Rep.">
        <title>Genomic signatures of local adaptation to the degree of environmental predictability in rotifers.</title>
        <authorList>
            <person name="Franch-Gras L."/>
            <person name="Hahn C."/>
            <person name="Garcia-Roger E.M."/>
            <person name="Carmona M.J."/>
            <person name="Serra M."/>
            <person name="Gomez A."/>
        </authorList>
    </citation>
    <scope>NUCLEOTIDE SEQUENCE [LARGE SCALE GENOMIC DNA]</scope>
    <source>
        <strain evidence="1">HYR1</strain>
    </source>
</reference>
<sequence length="65" mass="7808">MILMINRRRIFVDIDARIDELNAQKPNKDHNIQGSTLRAIQNNLNRYDDWLCVWREGMWDDECSS</sequence>
<evidence type="ECO:0000313" key="2">
    <source>
        <dbReference type="Proteomes" id="UP000276133"/>
    </source>
</evidence>
<protein>
    <submittedName>
        <fullName evidence="1">Uncharacterized protein</fullName>
    </submittedName>
</protein>
<dbReference type="AlphaFoldDB" id="A0A3M7QPK2"/>
<proteinExistence type="predicted"/>
<name>A0A3M7QPK2_BRAPC</name>
<accession>A0A3M7QPK2</accession>
<comment type="caution">
    <text evidence="1">The sequence shown here is derived from an EMBL/GenBank/DDBJ whole genome shotgun (WGS) entry which is preliminary data.</text>
</comment>
<dbReference type="EMBL" id="REGN01005535">
    <property type="protein sequence ID" value="RNA13001.1"/>
    <property type="molecule type" value="Genomic_DNA"/>
</dbReference>
<dbReference type="Proteomes" id="UP000276133">
    <property type="component" value="Unassembled WGS sequence"/>
</dbReference>
<organism evidence="1 2">
    <name type="scientific">Brachionus plicatilis</name>
    <name type="common">Marine rotifer</name>
    <name type="synonym">Brachionus muelleri</name>
    <dbReference type="NCBI Taxonomy" id="10195"/>
    <lineage>
        <taxon>Eukaryota</taxon>
        <taxon>Metazoa</taxon>
        <taxon>Spiralia</taxon>
        <taxon>Gnathifera</taxon>
        <taxon>Rotifera</taxon>
        <taxon>Eurotatoria</taxon>
        <taxon>Monogononta</taxon>
        <taxon>Pseudotrocha</taxon>
        <taxon>Ploima</taxon>
        <taxon>Brachionidae</taxon>
        <taxon>Brachionus</taxon>
    </lineage>
</organism>
<evidence type="ECO:0000313" key="1">
    <source>
        <dbReference type="EMBL" id="RNA13001.1"/>
    </source>
</evidence>
<gene>
    <name evidence="1" type="ORF">BpHYR1_012419</name>
</gene>
<keyword evidence="2" id="KW-1185">Reference proteome</keyword>